<keyword evidence="6" id="KW-1133">Transmembrane helix</keyword>
<proteinExistence type="inferred from homology"/>
<dbReference type="EMBL" id="CP042829">
    <property type="protein sequence ID" value="QFG02987.1"/>
    <property type="molecule type" value="Genomic_DNA"/>
</dbReference>
<evidence type="ECO:0000313" key="9">
    <source>
        <dbReference type="EMBL" id="QFG02987.1"/>
    </source>
</evidence>
<evidence type="ECO:0000313" key="10">
    <source>
        <dbReference type="Proteomes" id="UP000326331"/>
    </source>
</evidence>
<dbReference type="Gene3D" id="1.10.10.1320">
    <property type="entry name" value="Anti-sigma factor, zinc-finger domain"/>
    <property type="match status" value="1"/>
</dbReference>
<dbReference type="Pfam" id="PF04542">
    <property type="entry name" value="Sigma70_r2"/>
    <property type="match status" value="1"/>
</dbReference>
<dbReference type="InterPro" id="IPR014284">
    <property type="entry name" value="RNA_pol_sigma-70_dom"/>
</dbReference>
<dbReference type="RefSeq" id="WP_158066904.1">
    <property type="nucleotide sequence ID" value="NZ_CP042829.1"/>
</dbReference>
<dbReference type="Pfam" id="PF08281">
    <property type="entry name" value="Sigma70_r4_2"/>
    <property type="match status" value="1"/>
</dbReference>
<dbReference type="InterPro" id="IPR007627">
    <property type="entry name" value="RNA_pol_sigma70_r2"/>
</dbReference>
<dbReference type="InterPro" id="IPR013249">
    <property type="entry name" value="RNA_pol_sigma70_r4_t2"/>
</dbReference>
<feature type="compositionally biased region" description="Low complexity" evidence="5">
    <location>
        <begin position="356"/>
        <end position="393"/>
    </location>
</feature>
<feature type="compositionally biased region" description="Low complexity" evidence="5">
    <location>
        <begin position="401"/>
        <end position="438"/>
    </location>
</feature>
<comment type="similarity">
    <text evidence="1">Belongs to the sigma-70 factor family. ECF subfamily.</text>
</comment>
<dbReference type="Gene3D" id="1.10.1740.10">
    <property type="match status" value="1"/>
</dbReference>
<keyword evidence="6" id="KW-0472">Membrane</keyword>
<evidence type="ECO:0000256" key="2">
    <source>
        <dbReference type="ARBA" id="ARBA00023015"/>
    </source>
</evidence>
<keyword evidence="2" id="KW-0805">Transcription regulation</keyword>
<reference evidence="9 10" key="1">
    <citation type="submission" date="2019-08" db="EMBL/GenBank/DDBJ databases">
        <authorList>
            <person name="Toschakov S.V."/>
        </authorList>
    </citation>
    <scope>NUCLEOTIDE SEQUENCE [LARGE SCALE GENOMIC DNA]</scope>
    <source>
        <strain evidence="9 10">3753O</strain>
    </source>
</reference>
<keyword evidence="3" id="KW-0731">Sigma factor</keyword>
<evidence type="ECO:0000256" key="1">
    <source>
        <dbReference type="ARBA" id="ARBA00010641"/>
    </source>
</evidence>
<accession>A0ABX6C133</accession>
<evidence type="ECO:0000256" key="6">
    <source>
        <dbReference type="SAM" id="Phobius"/>
    </source>
</evidence>
<organism evidence="9 10">
    <name type="scientific">Tepidiforma bonchosmolovskayae</name>
    <dbReference type="NCBI Taxonomy" id="2601677"/>
    <lineage>
        <taxon>Bacteria</taxon>
        <taxon>Bacillati</taxon>
        <taxon>Chloroflexota</taxon>
        <taxon>Tepidiformia</taxon>
        <taxon>Tepidiformales</taxon>
        <taxon>Tepidiformaceae</taxon>
        <taxon>Tepidiforma</taxon>
    </lineage>
</organism>
<dbReference type="InterPro" id="IPR039425">
    <property type="entry name" value="RNA_pol_sigma-70-like"/>
</dbReference>
<feature type="domain" description="RNA polymerase sigma-70 region 2" evidence="7">
    <location>
        <begin position="24"/>
        <end position="92"/>
    </location>
</feature>
<dbReference type="InterPro" id="IPR013325">
    <property type="entry name" value="RNA_pol_sigma_r2"/>
</dbReference>
<feature type="transmembrane region" description="Helical" evidence="6">
    <location>
        <begin position="305"/>
        <end position="327"/>
    </location>
</feature>
<dbReference type="InterPro" id="IPR013324">
    <property type="entry name" value="RNA_pol_sigma_r3/r4-like"/>
</dbReference>
<evidence type="ECO:0000256" key="4">
    <source>
        <dbReference type="ARBA" id="ARBA00023163"/>
    </source>
</evidence>
<dbReference type="SUPFAM" id="SSF88946">
    <property type="entry name" value="Sigma2 domain of RNA polymerase sigma factors"/>
    <property type="match status" value="1"/>
</dbReference>
<dbReference type="InterPro" id="IPR041916">
    <property type="entry name" value="Anti_sigma_zinc_sf"/>
</dbReference>
<dbReference type="InterPro" id="IPR036388">
    <property type="entry name" value="WH-like_DNA-bd_sf"/>
</dbReference>
<name>A0ABX6C133_9CHLR</name>
<reference evidence="9 10" key="2">
    <citation type="submission" date="2019-10" db="EMBL/GenBank/DDBJ databases">
        <title>Thermopilla bonchosmolovskayae gen. nov., sp. nov., a moderately thermophilic Chloroflexi bacterium from a Chukotka hot spring (Arctic, Russia), representing a novel classis Thermopillaia, which include previously uncultivated lineage OLB14.</title>
        <authorList>
            <person name="Kochetkova T.V."/>
            <person name="Zayulina K.S."/>
            <person name="Zhigarkov V.S."/>
            <person name="Minaev N.V."/>
            <person name="Novikov A."/>
            <person name="Toshchakov S.V."/>
            <person name="Elcheninov A.G."/>
            <person name="Kublanov I.V."/>
        </authorList>
    </citation>
    <scope>NUCLEOTIDE SEQUENCE [LARGE SCALE GENOMIC DNA]</scope>
    <source>
        <strain evidence="9 10">3753O</strain>
    </source>
</reference>
<sequence length="627" mass="63014">MTQLADADLVNAAQGGDREALASLYERYFDAVYDFAARMVRDRDEAADIAQETFLKAMNGLGGLKQGASFRGWLFSIARNTALNRLERRGRTRPLTTPGGDGEELALDVVDTSRFSSPQEAAEAAAAARLVWEAASALDPRQLSLLDLHVRQGLDAEEIAQALGITRNNAYVLLHRLKKAVESAIAAYVLWKQAGERCEGLAAVLAPAAAGGALTPAIRREVDRHVERCADCRERRRRLAPLAVFGALAPATPPPGARAAGLDQLLRQPRPASPARPAHPTPRQAPAPGAARQGFAAPQFLRAGALLGVAAGLLLLALVLPFSPLALTRDGGSGLRMGAPAGETPRPGGSSTIIIPVSPSAPGASATSPPGGSPAAPASPSPGGAPGGTAPTPTATPGPATPTAAAAATPTTAPSPGVTATATPTASPTPCTPAIGLPPGTGGLTIPAGGQASFQLQNATGCPAGFSLAYGAAWLVGPAGGTVPAFGSVTVTLRVDAGALPAEEGDYPTTVTVTGPANSFTLPVTARRGGQPPQLLSASASCSGGSRPMATFTAEAADDIAVVRVTVAFAGENGPVTLDLGHAGGALWTLGTQTSLAGVTQVTFTAYDGAGRTAARAVAPVSCGGQP</sequence>
<dbReference type="SUPFAM" id="SSF88659">
    <property type="entry name" value="Sigma3 and sigma4 domains of RNA polymerase sigma factors"/>
    <property type="match status" value="1"/>
</dbReference>
<evidence type="ECO:0000256" key="3">
    <source>
        <dbReference type="ARBA" id="ARBA00023082"/>
    </source>
</evidence>
<dbReference type="PANTHER" id="PTHR43133:SF51">
    <property type="entry name" value="RNA POLYMERASE SIGMA FACTOR"/>
    <property type="match status" value="1"/>
</dbReference>
<dbReference type="Proteomes" id="UP000326331">
    <property type="component" value="Chromosome"/>
</dbReference>
<keyword evidence="4" id="KW-0804">Transcription</keyword>
<keyword evidence="6" id="KW-0812">Transmembrane</keyword>
<evidence type="ECO:0000256" key="5">
    <source>
        <dbReference type="SAM" id="MobiDB-lite"/>
    </source>
</evidence>
<feature type="domain" description="RNA polymerase sigma factor 70 region 4 type 2" evidence="8">
    <location>
        <begin position="130"/>
        <end position="180"/>
    </location>
</feature>
<feature type="region of interest" description="Disordered" evidence="5">
    <location>
        <begin position="329"/>
        <end position="438"/>
    </location>
</feature>
<protein>
    <submittedName>
        <fullName evidence="9">Sigma-70 family RNA polymerase sigma factor</fullName>
    </submittedName>
</protein>
<evidence type="ECO:0000259" key="8">
    <source>
        <dbReference type="Pfam" id="PF08281"/>
    </source>
</evidence>
<dbReference type="PANTHER" id="PTHR43133">
    <property type="entry name" value="RNA POLYMERASE ECF-TYPE SIGMA FACTO"/>
    <property type="match status" value="1"/>
</dbReference>
<feature type="compositionally biased region" description="Pro residues" evidence="5">
    <location>
        <begin position="271"/>
        <end position="285"/>
    </location>
</feature>
<gene>
    <name evidence="9" type="ORF">Tbon_06655</name>
</gene>
<feature type="region of interest" description="Disordered" evidence="5">
    <location>
        <begin position="269"/>
        <end position="291"/>
    </location>
</feature>
<evidence type="ECO:0000259" key="7">
    <source>
        <dbReference type="Pfam" id="PF04542"/>
    </source>
</evidence>
<dbReference type="NCBIfam" id="TIGR02937">
    <property type="entry name" value="sigma70-ECF"/>
    <property type="match status" value="1"/>
</dbReference>
<keyword evidence="10" id="KW-1185">Reference proteome</keyword>
<dbReference type="Gene3D" id="1.10.10.10">
    <property type="entry name" value="Winged helix-like DNA-binding domain superfamily/Winged helix DNA-binding domain"/>
    <property type="match status" value="1"/>
</dbReference>